<accession>A0A8H9KYK4</accession>
<dbReference type="InterPro" id="IPR036217">
    <property type="entry name" value="MethylDNA_cys_MeTrfase_DNAb"/>
</dbReference>
<organism evidence="3 5">
    <name type="scientific">Curtobacterium luteum</name>
    <dbReference type="NCBI Taxonomy" id="33881"/>
    <lineage>
        <taxon>Bacteria</taxon>
        <taxon>Bacillati</taxon>
        <taxon>Actinomycetota</taxon>
        <taxon>Actinomycetes</taxon>
        <taxon>Micrococcales</taxon>
        <taxon>Microbacteriaceae</taxon>
        <taxon>Curtobacterium</taxon>
    </lineage>
</organism>
<evidence type="ECO:0000259" key="1">
    <source>
        <dbReference type="Pfam" id="PF03235"/>
    </source>
</evidence>
<dbReference type="Pfam" id="PF03235">
    <property type="entry name" value="GmrSD_N"/>
    <property type="match status" value="1"/>
</dbReference>
<keyword evidence="6" id="KW-1185">Reference proteome</keyword>
<dbReference type="Pfam" id="PF07510">
    <property type="entry name" value="GmrSD_C"/>
    <property type="match status" value="1"/>
</dbReference>
<dbReference type="Proteomes" id="UP000746584">
    <property type="component" value="Unassembled WGS sequence"/>
</dbReference>
<reference evidence="3" key="1">
    <citation type="journal article" date="2014" name="Int. J. Syst. Evol. Microbiol.">
        <title>Complete genome sequence of Corynebacterium casei LMG S-19264T (=DSM 44701T), isolated from a smear-ripened cheese.</title>
        <authorList>
            <consortium name="US DOE Joint Genome Institute (JGI-PGF)"/>
            <person name="Walter F."/>
            <person name="Albersmeier A."/>
            <person name="Kalinowski J."/>
            <person name="Ruckert C."/>
        </authorList>
    </citation>
    <scope>NUCLEOTIDE SEQUENCE</scope>
    <source>
        <strain evidence="3">JCM 1480</strain>
    </source>
</reference>
<reference evidence="3" key="2">
    <citation type="submission" date="2020-09" db="EMBL/GenBank/DDBJ databases">
        <authorList>
            <person name="Sun Q."/>
            <person name="Ohkuma M."/>
        </authorList>
    </citation>
    <scope>NUCLEOTIDE SEQUENCE</scope>
    <source>
        <strain evidence="3">JCM 1480</strain>
    </source>
</reference>
<name>A0A8H9KYK4_9MICO</name>
<proteinExistence type="predicted"/>
<comment type="caution">
    <text evidence="3">The sequence shown here is derived from an EMBL/GenBank/DDBJ whole genome shotgun (WGS) entry which is preliminary data.</text>
</comment>
<evidence type="ECO:0000313" key="5">
    <source>
        <dbReference type="Proteomes" id="UP000648535"/>
    </source>
</evidence>
<dbReference type="EMBL" id="BMOI01000004">
    <property type="protein sequence ID" value="GGK96710.1"/>
    <property type="molecule type" value="Genomic_DNA"/>
</dbReference>
<evidence type="ECO:0000313" key="4">
    <source>
        <dbReference type="EMBL" id="MBM7801117.1"/>
    </source>
</evidence>
<evidence type="ECO:0000313" key="3">
    <source>
        <dbReference type="EMBL" id="GGK96710.1"/>
    </source>
</evidence>
<dbReference type="RefSeq" id="WP_175329590.1">
    <property type="nucleotide sequence ID" value="NZ_BMOI01000004.1"/>
</dbReference>
<dbReference type="PANTHER" id="PTHR35149:SF1">
    <property type="entry name" value="DUF5655 DOMAIN-CONTAINING PROTEIN"/>
    <property type="match status" value="1"/>
</dbReference>
<dbReference type="EMBL" id="JAFBCG010000001">
    <property type="protein sequence ID" value="MBM7801117.1"/>
    <property type="molecule type" value="Genomic_DNA"/>
</dbReference>
<dbReference type="SUPFAM" id="SSF46767">
    <property type="entry name" value="Methylated DNA-protein cysteine methyltransferase, C-terminal domain"/>
    <property type="match status" value="1"/>
</dbReference>
<dbReference type="AlphaFoldDB" id="A0A8H9KYK4"/>
<reference evidence="4 6" key="3">
    <citation type="submission" date="2021-01" db="EMBL/GenBank/DDBJ databases">
        <title>Sequencing the genomes of 1000 actinobacteria strains.</title>
        <authorList>
            <person name="Klenk H.-P."/>
        </authorList>
    </citation>
    <scope>NUCLEOTIDE SEQUENCE [LARGE SCALE GENOMIC DNA]</scope>
    <source>
        <strain evidence="4 6">DSM 20542</strain>
    </source>
</reference>
<dbReference type="Gene3D" id="1.10.10.10">
    <property type="entry name" value="Winged helix-like DNA-binding domain superfamily/Winged helix DNA-binding domain"/>
    <property type="match status" value="1"/>
</dbReference>
<feature type="domain" description="GmrSD restriction endonucleases C-terminal" evidence="2">
    <location>
        <begin position="424"/>
        <end position="563"/>
    </location>
</feature>
<dbReference type="Proteomes" id="UP000648535">
    <property type="component" value="Unassembled WGS sequence"/>
</dbReference>
<protein>
    <submittedName>
        <fullName evidence="4">Alkylated DNA nucleotide flippase Atl1</fullName>
    </submittedName>
</protein>
<gene>
    <name evidence="3" type="ORF">GCM10009769_13560</name>
    <name evidence="4" type="ORF">JOE58_000368</name>
</gene>
<evidence type="ECO:0000259" key="2">
    <source>
        <dbReference type="Pfam" id="PF07510"/>
    </source>
</evidence>
<sequence length="692" mass="76205">MDVQETTIRQLLEGSKQYAVPLYQRPYAWGRRQRTRLWRDVLALERTRRTSPAATHFMGSLVLSSGRIGPSGVEFLVVDGQQRLTTLSILLCALRDHLRAHRPDEPMLAASIHEQFVADRYKAGDERLKLLPSQADRGPYCAVVDGVAADEQSAVRAAYDDFRQALDAADGADEVGEPHFVERIRDAVLGGLAFVSITAKGDDDVYRIFESINNTGVQLTQGDLIRNHLFMRLGPDGAAVYASWWLPMQERLSSEDLELLFWLDAVATNPAVKQSEIHAFQQARLADLDDQAVTAEVVRFSRLSELLAVVRHPQREPDEAVRERLTRLQEWGSPTTVPITLRLLARRASGHSDSAEVAAALGVVESFLVRRAVAGRPGDGASRALLRACSILEDPDQPAADGVLGIGDAATVRAALSTGRRQFIDDDRVRAAVLDEPYYLRGRRPHQKLILAWIERTLRPREPVDVGRATVEHVLPQRMSADWRSALQRGLRPGESVDEVHDRLVHTLGNLTLTGSNGELGNQPFEWKRAEFAVSGFEMNRRIAEHEVWGAEEIRARGRWLADRICAEWIGPDTGASTSGTRWEVVHEAIAAVPPGRWTSFGDLASLVGTHPVPVGQHLASELVPGAHRVLHAPGTIPPASRWSTADGRDVRGVLTDEGVLFDPRTGRASQGQRIRSAALAARLATARGPAP</sequence>
<dbReference type="InterPro" id="IPR011089">
    <property type="entry name" value="GmrSD_C"/>
</dbReference>
<dbReference type="PANTHER" id="PTHR35149">
    <property type="entry name" value="SLL5132 PROTEIN"/>
    <property type="match status" value="1"/>
</dbReference>
<evidence type="ECO:0000313" key="6">
    <source>
        <dbReference type="Proteomes" id="UP000746584"/>
    </source>
</evidence>
<feature type="domain" description="GmrSD restriction endonucleases N-terminal" evidence="1">
    <location>
        <begin position="8"/>
        <end position="230"/>
    </location>
</feature>
<dbReference type="InterPro" id="IPR004919">
    <property type="entry name" value="GmrSD_N"/>
</dbReference>
<dbReference type="InterPro" id="IPR036388">
    <property type="entry name" value="WH-like_DNA-bd_sf"/>
</dbReference>